<sequence>MKNSISILSDKDYREIISKEKPIELSISKNCFEYDNVDEMIKKMEEVQNDFFISQLKIISILNREEYNKICVADLFSRSGLTHKVVTEIGNYRFTEVCNSVDNILIRRYFIMNFNKTIVIEGQEYCEEMYELDVKSFCILICEICSTKQDIEDNIDEEDAKKHLVYIEKIIDKFIEVYFEKIKLIEKLGEIL</sequence>
<dbReference type="RefSeq" id="WP_039256329.1">
    <property type="nucleotide sequence ID" value="NZ_JENJ01000117.1"/>
</dbReference>
<evidence type="ECO:0000313" key="1">
    <source>
        <dbReference type="EMBL" id="KGM92793.1"/>
    </source>
</evidence>
<gene>
    <name evidence="1" type="ORF">Z968_12660</name>
</gene>
<name>A0A0A0HWQ6_CLONO</name>
<proteinExistence type="predicted"/>
<dbReference type="AlphaFoldDB" id="A0A0A0HWQ6"/>
<reference evidence="1 2" key="1">
    <citation type="submission" date="2014-01" db="EMBL/GenBank/DDBJ databases">
        <title>Plasmidome dynamics in the species complex Clostridium novyi sensu lato converts strains of independent lineages into distinctly different pathogens.</title>
        <authorList>
            <person name="Skarin H."/>
            <person name="Segerman B."/>
        </authorList>
    </citation>
    <scope>NUCLEOTIDE SEQUENCE [LARGE SCALE GENOMIC DNA]</scope>
    <source>
        <strain evidence="1 2">4552</strain>
    </source>
</reference>
<accession>A0A0A0HWQ6</accession>
<evidence type="ECO:0000313" key="2">
    <source>
        <dbReference type="Proteomes" id="UP000030012"/>
    </source>
</evidence>
<dbReference type="Proteomes" id="UP000030012">
    <property type="component" value="Unassembled WGS sequence"/>
</dbReference>
<comment type="caution">
    <text evidence="1">The sequence shown here is derived from an EMBL/GenBank/DDBJ whole genome shotgun (WGS) entry which is preliminary data.</text>
</comment>
<dbReference type="EMBL" id="JENJ01000117">
    <property type="protein sequence ID" value="KGM92793.1"/>
    <property type="molecule type" value="Genomic_DNA"/>
</dbReference>
<organism evidence="1 2">
    <name type="scientific">Clostridium novyi A str. 4552</name>
    <dbReference type="NCBI Taxonomy" id="1444289"/>
    <lineage>
        <taxon>Bacteria</taxon>
        <taxon>Bacillati</taxon>
        <taxon>Bacillota</taxon>
        <taxon>Clostridia</taxon>
        <taxon>Eubacteriales</taxon>
        <taxon>Clostridiaceae</taxon>
        <taxon>Clostridium</taxon>
    </lineage>
</organism>
<protein>
    <submittedName>
        <fullName evidence="1">Uncharacterized protein</fullName>
    </submittedName>
</protein>